<sequence>MKQTRWWKYVTETIQGRTFKDAAKIAGFDQSAFTRWKDGAAAKPEFVVKFARAYNRNVLEALVEAEFITEQEVGLQKVNTDIPAALQLAPKEWLVDEVLNRMSASAENRNIPLTKPSNTNTIKLIHDHDHS</sequence>
<reference evidence="1" key="1">
    <citation type="journal article" date="2021" name="Proc. Natl. Acad. Sci. U.S.A.">
        <title>A Catalog of Tens of Thousands of Viruses from Human Metagenomes Reveals Hidden Associations with Chronic Diseases.</title>
        <authorList>
            <person name="Tisza M.J."/>
            <person name="Buck C.B."/>
        </authorList>
    </citation>
    <scope>NUCLEOTIDE SEQUENCE</scope>
    <source>
        <strain evidence="1">Ctvph17</strain>
    </source>
</reference>
<accession>A0A8S5UJI8</accession>
<proteinExistence type="predicted"/>
<protein>
    <submittedName>
        <fullName evidence="1">Repressor protein C2</fullName>
    </submittedName>
</protein>
<evidence type="ECO:0000313" key="1">
    <source>
        <dbReference type="EMBL" id="DAF94648.1"/>
    </source>
</evidence>
<dbReference type="EMBL" id="BK016095">
    <property type="protein sequence ID" value="DAF94648.1"/>
    <property type="molecule type" value="Genomic_DNA"/>
</dbReference>
<name>A0A8S5UJI8_9CAUD</name>
<organism evidence="1">
    <name type="scientific">Siphoviridae sp. ctvph17</name>
    <dbReference type="NCBI Taxonomy" id="2825724"/>
    <lineage>
        <taxon>Viruses</taxon>
        <taxon>Duplodnaviria</taxon>
        <taxon>Heunggongvirae</taxon>
        <taxon>Uroviricota</taxon>
        <taxon>Caudoviricetes</taxon>
    </lineage>
</organism>